<evidence type="ECO:0000256" key="8">
    <source>
        <dbReference type="ARBA" id="ARBA00048679"/>
    </source>
</evidence>
<evidence type="ECO:0000256" key="5">
    <source>
        <dbReference type="ARBA" id="ARBA00022777"/>
    </source>
</evidence>
<comment type="catalytic activity">
    <reaction evidence="8">
        <text>L-seryl-[protein] + ATP = O-phospho-L-seryl-[protein] + ADP + H(+)</text>
        <dbReference type="Rhea" id="RHEA:17989"/>
        <dbReference type="Rhea" id="RHEA-COMP:9863"/>
        <dbReference type="Rhea" id="RHEA-COMP:11604"/>
        <dbReference type="ChEBI" id="CHEBI:15378"/>
        <dbReference type="ChEBI" id="CHEBI:29999"/>
        <dbReference type="ChEBI" id="CHEBI:30616"/>
        <dbReference type="ChEBI" id="CHEBI:83421"/>
        <dbReference type="ChEBI" id="CHEBI:456216"/>
        <dbReference type="EC" id="2.7.11.1"/>
    </reaction>
</comment>
<sequence length="434" mass="48283">IVGNKSTILQDLLAISAEEQTHIGNYQLHLLDHLLDHWLSLEHEASNHPNIMKLSEVTETQETLYLVMEYTSGREVFDYLLDHSHTKEKETSFNNELTFANKLDIFCGNPPYATQNSSGAKSTMAPQGCGLSGVICYVMVTRSLPFNRQTFRELWEWVLSRIYHYLLYMSVECENLLKKFLILNPSERHFRGNHEGPMNEHRPAGALSTVHPHPASYSLGSLLAQSSRVSASMPFPSLISTLTEKISSLGRTRSQGERPTAWWNSACQFFTQPGDEDHLPGQHLSVALRTPPPPTYQQQMAEPQMEPTVPRMCPPKETLSTLGSSVRCGDHNLPEGVTQASPSGNSQDTCVSSGQKDQHEAQNRGGPINILWWTAKARKNVGRSSLTPALYVEHEDPEFQGALLPDLGETSETGLLCWGTSPLLCSSPSFLLSL</sequence>
<dbReference type="AlphaFoldDB" id="A0A7J7EU82"/>
<comment type="catalytic activity">
    <reaction evidence="7">
        <text>L-threonyl-[protein] + ATP = O-phospho-L-threonyl-[protein] + ADP + H(+)</text>
        <dbReference type="Rhea" id="RHEA:46608"/>
        <dbReference type="Rhea" id="RHEA-COMP:11060"/>
        <dbReference type="Rhea" id="RHEA-COMP:11605"/>
        <dbReference type="ChEBI" id="CHEBI:15378"/>
        <dbReference type="ChEBI" id="CHEBI:30013"/>
        <dbReference type="ChEBI" id="CHEBI:30616"/>
        <dbReference type="ChEBI" id="CHEBI:61977"/>
        <dbReference type="ChEBI" id="CHEBI:456216"/>
        <dbReference type="EC" id="2.7.11.1"/>
    </reaction>
</comment>
<dbReference type="GO" id="GO:0050321">
    <property type="term" value="F:tau-protein kinase activity"/>
    <property type="evidence" value="ECO:0007669"/>
    <property type="project" value="TreeGrafter"/>
</dbReference>
<dbReference type="GO" id="GO:0000226">
    <property type="term" value="P:microtubule cytoskeleton organization"/>
    <property type="evidence" value="ECO:0007669"/>
    <property type="project" value="TreeGrafter"/>
</dbReference>
<dbReference type="PANTHER" id="PTHR24346">
    <property type="entry name" value="MAP/MICROTUBULE AFFINITY-REGULATING KINASE"/>
    <property type="match status" value="1"/>
</dbReference>
<feature type="non-terminal residue" evidence="11">
    <location>
        <position position="1"/>
    </location>
</feature>
<evidence type="ECO:0000313" key="11">
    <source>
        <dbReference type="EMBL" id="KAF5919237.1"/>
    </source>
</evidence>
<name>A0A7J7EU82_DICBM</name>
<comment type="caution">
    <text evidence="11">The sequence shown here is derived from an EMBL/GenBank/DDBJ whole genome shotgun (WGS) entry which is preliminary data.</text>
</comment>
<reference evidence="11 12" key="1">
    <citation type="journal article" date="2020" name="Mol. Biol. Evol.">
        <title>Interspecific Gene Flow and the Evolution of Specialization in Black and White Rhinoceros.</title>
        <authorList>
            <person name="Moodley Y."/>
            <person name="Westbury M.V."/>
            <person name="Russo I.M."/>
            <person name="Gopalakrishnan S."/>
            <person name="Rakotoarivelo A."/>
            <person name="Olsen R.A."/>
            <person name="Prost S."/>
            <person name="Tunstall T."/>
            <person name="Ryder O.A."/>
            <person name="Dalen L."/>
            <person name="Bruford M.W."/>
        </authorList>
    </citation>
    <scope>NUCLEOTIDE SEQUENCE [LARGE SCALE GENOMIC DNA]</scope>
    <source>
        <strain evidence="11">SBR-YM</strain>
        <tissue evidence="11">Skin</tissue>
    </source>
</reference>
<dbReference type="EMBL" id="JACDTQ010002401">
    <property type="protein sequence ID" value="KAF5919237.1"/>
    <property type="molecule type" value="Genomic_DNA"/>
</dbReference>
<evidence type="ECO:0000256" key="2">
    <source>
        <dbReference type="ARBA" id="ARBA00022527"/>
    </source>
</evidence>
<dbReference type="EC" id="2.7.11.1" evidence="1"/>
<dbReference type="Gene3D" id="3.30.200.20">
    <property type="entry name" value="Phosphorylase Kinase, domain 1"/>
    <property type="match status" value="1"/>
</dbReference>
<feature type="domain" description="Protein kinase" evidence="10">
    <location>
        <begin position="17"/>
        <end position="204"/>
    </location>
</feature>
<keyword evidence="2" id="KW-0723">Serine/threonine-protein kinase</keyword>
<organism evidence="11 12">
    <name type="scientific">Diceros bicornis minor</name>
    <name type="common">South-central black rhinoceros</name>
    <dbReference type="NCBI Taxonomy" id="77932"/>
    <lineage>
        <taxon>Eukaryota</taxon>
        <taxon>Metazoa</taxon>
        <taxon>Chordata</taxon>
        <taxon>Craniata</taxon>
        <taxon>Vertebrata</taxon>
        <taxon>Euteleostomi</taxon>
        <taxon>Mammalia</taxon>
        <taxon>Eutheria</taxon>
        <taxon>Laurasiatheria</taxon>
        <taxon>Perissodactyla</taxon>
        <taxon>Rhinocerotidae</taxon>
        <taxon>Diceros</taxon>
    </lineage>
</organism>
<keyword evidence="3" id="KW-0808">Transferase</keyword>
<dbReference type="GO" id="GO:0005524">
    <property type="term" value="F:ATP binding"/>
    <property type="evidence" value="ECO:0007669"/>
    <property type="project" value="UniProtKB-KW"/>
</dbReference>
<dbReference type="SUPFAM" id="SSF56112">
    <property type="entry name" value="Protein kinase-like (PK-like)"/>
    <property type="match status" value="1"/>
</dbReference>
<gene>
    <name evidence="11" type="ORF">HPG69_003877</name>
</gene>
<dbReference type="GO" id="GO:0005737">
    <property type="term" value="C:cytoplasm"/>
    <property type="evidence" value="ECO:0007669"/>
    <property type="project" value="TreeGrafter"/>
</dbReference>
<evidence type="ECO:0000256" key="7">
    <source>
        <dbReference type="ARBA" id="ARBA00047899"/>
    </source>
</evidence>
<dbReference type="SMART" id="SM00220">
    <property type="entry name" value="S_TKc"/>
    <property type="match status" value="1"/>
</dbReference>
<dbReference type="PANTHER" id="PTHR24346:SF56">
    <property type="entry name" value="SERINE_THREONINE-PROTEIN KINASE MARK2"/>
    <property type="match status" value="1"/>
</dbReference>
<evidence type="ECO:0000256" key="3">
    <source>
        <dbReference type="ARBA" id="ARBA00022679"/>
    </source>
</evidence>
<dbReference type="InterPro" id="IPR011009">
    <property type="entry name" value="Kinase-like_dom_sf"/>
</dbReference>
<dbReference type="InterPro" id="IPR000719">
    <property type="entry name" value="Prot_kinase_dom"/>
</dbReference>
<dbReference type="Proteomes" id="UP000551758">
    <property type="component" value="Unassembled WGS sequence"/>
</dbReference>
<evidence type="ECO:0000256" key="4">
    <source>
        <dbReference type="ARBA" id="ARBA00022741"/>
    </source>
</evidence>
<dbReference type="Gene3D" id="1.10.510.10">
    <property type="entry name" value="Transferase(Phosphotransferase) domain 1"/>
    <property type="match status" value="2"/>
</dbReference>
<evidence type="ECO:0000313" key="12">
    <source>
        <dbReference type="Proteomes" id="UP000551758"/>
    </source>
</evidence>
<accession>A0A7J7EU82</accession>
<evidence type="ECO:0000256" key="1">
    <source>
        <dbReference type="ARBA" id="ARBA00012513"/>
    </source>
</evidence>
<protein>
    <recommendedName>
        <fullName evidence="1">non-specific serine/threonine protein kinase</fullName>
        <ecNumber evidence="1">2.7.11.1</ecNumber>
    </recommendedName>
</protein>
<keyword evidence="6" id="KW-0067">ATP-binding</keyword>
<keyword evidence="12" id="KW-1185">Reference proteome</keyword>
<evidence type="ECO:0000256" key="6">
    <source>
        <dbReference type="ARBA" id="ARBA00022840"/>
    </source>
</evidence>
<keyword evidence="4" id="KW-0547">Nucleotide-binding</keyword>
<evidence type="ECO:0000259" key="10">
    <source>
        <dbReference type="SMART" id="SM00220"/>
    </source>
</evidence>
<feature type="compositionally biased region" description="Polar residues" evidence="9">
    <location>
        <begin position="338"/>
        <end position="355"/>
    </location>
</feature>
<keyword evidence="5" id="KW-0418">Kinase</keyword>
<proteinExistence type="predicted"/>
<evidence type="ECO:0000256" key="9">
    <source>
        <dbReference type="SAM" id="MobiDB-lite"/>
    </source>
</evidence>
<dbReference type="GO" id="GO:0035556">
    <property type="term" value="P:intracellular signal transduction"/>
    <property type="evidence" value="ECO:0007669"/>
    <property type="project" value="TreeGrafter"/>
</dbReference>
<feature type="region of interest" description="Disordered" evidence="9">
    <location>
        <begin position="331"/>
        <end position="363"/>
    </location>
</feature>